<evidence type="ECO:0000313" key="3">
    <source>
        <dbReference type="Proteomes" id="UP000541558"/>
    </source>
</evidence>
<dbReference type="AlphaFoldDB" id="A0A8H5CED2"/>
<organism evidence="2 3">
    <name type="scientific">Ephemerocybe angulata</name>
    <dbReference type="NCBI Taxonomy" id="980116"/>
    <lineage>
        <taxon>Eukaryota</taxon>
        <taxon>Fungi</taxon>
        <taxon>Dikarya</taxon>
        <taxon>Basidiomycota</taxon>
        <taxon>Agaricomycotina</taxon>
        <taxon>Agaricomycetes</taxon>
        <taxon>Agaricomycetidae</taxon>
        <taxon>Agaricales</taxon>
        <taxon>Agaricineae</taxon>
        <taxon>Psathyrellaceae</taxon>
        <taxon>Ephemerocybe</taxon>
    </lineage>
</organism>
<feature type="compositionally biased region" description="Low complexity" evidence="1">
    <location>
        <begin position="319"/>
        <end position="329"/>
    </location>
</feature>
<dbReference type="Proteomes" id="UP000541558">
    <property type="component" value="Unassembled WGS sequence"/>
</dbReference>
<dbReference type="PANTHER" id="PTHR15276">
    <property type="entry name" value="H4 D10S170 PROTEIN-RELATED"/>
    <property type="match status" value="1"/>
</dbReference>
<feature type="region of interest" description="Disordered" evidence="1">
    <location>
        <begin position="315"/>
        <end position="402"/>
    </location>
</feature>
<gene>
    <name evidence="2" type="ORF">D9611_007878</name>
</gene>
<keyword evidence="3" id="KW-1185">Reference proteome</keyword>
<proteinExistence type="predicted"/>
<evidence type="ECO:0000256" key="1">
    <source>
        <dbReference type="SAM" id="MobiDB-lite"/>
    </source>
</evidence>
<feature type="region of interest" description="Disordered" evidence="1">
    <location>
        <begin position="76"/>
        <end position="103"/>
    </location>
</feature>
<feature type="compositionally biased region" description="Low complexity" evidence="1">
    <location>
        <begin position="252"/>
        <end position="271"/>
    </location>
</feature>
<protein>
    <submittedName>
        <fullName evidence="2">Uncharacterized protein</fullName>
    </submittedName>
</protein>
<dbReference type="PANTHER" id="PTHR15276:SF0">
    <property type="entry name" value="COILED-COIL DOMAIN-CONTAINING PROTEIN 6"/>
    <property type="match status" value="1"/>
</dbReference>
<dbReference type="EMBL" id="JAACJK010000004">
    <property type="protein sequence ID" value="KAF5340190.1"/>
    <property type="molecule type" value="Genomic_DNA"/>
</dbReference>
<evidence type="ECO:0000313" key="2">
    <source>
        <dbReference type="EMBL" id="KAF5340190.1"/>
    </source>
</evidence>
<dbReference type="InterPro" id="IPR019152">
    <property type="entry name" value="DUF2046"/>
</dbReference>
<name>A0A8H5CED2_9AGAR</name>
<accession>A0A8H5CED2</accession>
<comment type="caution">
    <text evidence="2">The sequence shown here is derived from an EMBL/GenBank/DDBJ whole genome shotgun (WGS) entry which is preliminary data.</text>
</comment>
<reference evidence="2 3" key="1">
    <citation type="journal article" date="2020" name="ISME J.">
        <title>Uncovering the hidden diversity of litter-decomposition mechanisms in mushroom-forming fungi.</title>
        <authorList>
            <person name="Floudas D."/>
            <person name="Bentzer J."/>
            <person name="Ahren D."/>
            <person name="Johansson T."/>
            <person name="Persson P."/>
            <person name="Tunlid A."/>
        </authorList>
    </citation>
    <scope>NUCLEOTIDE SEQUENCE [LARGE SCALE GENOMIC DNA]</scope>
    <source>
        <strain evidence="2 3">CBS 175.51</strain>
    </source>
</reference>
<sequence>MSHSPAIRRLSTEASSREELINAYEAEEERIINVLSRKLEQLRQEKIGLENVLEAESESHVNQLSRELSALRIAQQQLQQHHSPGANGASASSAESTGNGVFSLSPETRFGVQLLTRRDNPHELSPEVMLDAMRRENEQLRSRLTETEREFIRISRLNDIYREELIEHRRRTGVSVDDLIGMPPSDPLSQPTHRRTSVSFSNGSSPSTSVYHVSTLSRPPHSNGVPIPRPPSQPHRPSSHAPLDLNTPLSQSPGSSSDAPFPFSPPTSRSSGNPASYVSTATNVTSPLSPASFNHQQQMAVAVPLGRGLSYPSVPPPSLSSSFGSPNIPYHMPVRDPSASPIEPLSRRNSNARRGSIDRSRGASRRASLDFGARVAETGTLVPRNRGGESEGGGAANGRSQR</sequence>
<feature type="compositionally biased region" description="Low complexity" evidence="1">
    <location>
        <begin position="85"/>
        <end position="100"/>
    </location>
</feature>
<feature type="compositionally biased region" description="Polar residues" evidence="1">
    <location>
        <begin position="187"/>
        <end position="217"/>
    </location>
</feature>
<dbReference type="OrthoDB" id="78858at2759"/>
<feature type="region of interest" description="Disordered" evidence="1">
    <location>
        <begin position="176"/>
        <end position="278"/>
    </location>
</feature>
<dbReference type="Pfam" id="PF09755">
    <property type="entry name" value="DUF2046"/>
    <property type="match status" value="1"/>
</dbReference>